<reference evidence="1" key="1">
    <citation type="submission" date="2014-09" db="EMBL/GenBank/DDBJ databases">
        <authorList>
            <person name="Magalhaes I.L.F."/>
            <person name="Oliveira U."/>
            <person name="Santos F.R."/>
            <person name="Vidigal T.H.D.A."/>
            <person name="Brescovit A.D."/>
            <person name="Santos A.J."/>
        </authorList>
    </citation>
    <scope>NUCLEOTIDE SEQUENCE</scope>
    <source>
        <tissue evidence="1">Shoot tissue taken approximately 20 cm above the soil surface</tissue>
    </source>
</reference>
<name>A0A0A9AUF5_ARUDO</name>
<sequence length="62" mass="7151">MKTDLLMRVRDQGFPTSQPQALVTLEMMCFLLALKAVHLSTIQEMSLLKILNPRNILMQLHK</sequence>
<proteinExistence type="predicted"/>
<protein>
    <submittedName>
        <fullName evidence="1">Uncharacterized protein</fullName>
    </submittedName>
</protein>
<dbReference type="EMBL" id="GBRH01247183">
    <property type="protein sequence ID" value="JAD50712.1"/>
    <property type="molecule type" value="Transcribed_RNA"/>
</dbReference>
<evidence type="ECO:0000313" key="1">
    <source>
        <dbReference type="EMBL" id="JAD50712.1"/>
    </source>
</evidence>
<accession>A0A0A9AUF5</accession>
<reference evidence="1" key="2">
    <citation type="journal article" date="2015" name="Data Brief">
        <title>Shoot transcriptome of the giant reed, Arundo donax.</title>
        <authorList>
            <person name="Barrero R.A."/>
            <person name="Guerrero F.D."/>
            <person name="Moolhuijzen P."/>
            <person name="Goolsby J.A."/>
            <person name="Tidwell J."/>
            <person name="Bellgard S.E."/>
            <person name="Bellgard M.I."/>
        </authorList>
    </citation>
    <scope>NUCLEOTIDE SEQUENCE</scope>
    <source>
        <tissue evidence="1">Shoot tissue taken approximately 20 cm above the soil surface</tissue>
    </source>
</reference>
<dbReference type="AlphaFoldDB" id="A0A0A9AUF5"/>
<organism evidence="1">
    <name type="scientific">Arundo donax</name>
    <name type="common">Giant reed</name>
    <name type="synonym">Donax arundinaceus</name>
    <dbReference type="NCBI Taxonomy" id="35708"/>
    <lineage>
        <taxon>Eukaryota</taxon>
        <taxon>Viridiplantae</taxon>
        <taxon>Streptophyta</taxon>
        <taxon>Embryophyta</taxon>
        <taxon>Tracheophyta</taxon>
        <taxon>Spermatophyta</taxon>
        <taxon>Magnoliopsida</taxon>
        <taxon>Liliopsida</taxon>
        <taxon>Poales</taxon>
        <taxon>Poaceae</taxon>
        <taxon>PACMAD clade</taxon>
        <taxon>Arundinoideae</taxon>
        <taxon>Arundineae</taxon>
        <taxon>Arundo</taxon>
    </lineage>
</organism>